<keyword evidence="1" id="KW-0472">Membrane</keyword>
<feature type="transmembrane region" description="Helical" evidence="1">
    <location>
        <begin position="347"/>
        <end position="366"/>
    </location>
</feature>
<keyword evidence="1" id="KW-1133">Transmembrane helix</keyword>
<sequence>MIVAALIGGGGLTLARLWDSQHLGVLVFVPLTLLAPVVVGDVSLLLVAFMLALAAATLPAQLGRDWIWLHCARIASCTLPLLVALVGVAFDDARDAGLVAACVIAAGLAVVVALLLLPVTRNRILLALLTAAGVAPALCTRLAADRYIYAAVAAGVGVTFLVLVLRGNKLGVDATVRPIWTALSAVSAVIAVLAVCKGDVVAPVLLAMAVVVAAAARRTAAWVALGLAVLGGMFSLAYAPPVALVTPAVRLSSTTAEVTTLVTSLLLIAFAVVSVWAMRPGRGGWTAAAVVIVYAVTVFTVTVGEMIDGTRGFLAGHMAATICWIAMAAALFGYAARVHRQQRSLPIGGGLALVAAAMAKLFLFDLGTLDGMFRVVVFMVVGLVLLGMGAGYARVLERQDSA</sequence>
<feature type="transmembrane region" description="Helical" evidence="1">
    <location>
        <begin position="124"/>
        <end position="143"/>
    </location>
</feature>
<feature type="transmembrane region" description="Helical" evidence="1">
    <location>
        <begin position="33"/>
        <end position="55"/>
    </location>
</feature>
<comment type="caution">
    <text evidence="2">The sequence shown here is derived from an EMBL/GenBank/DDBJ whole genome shotgun (WGS) entry which is preliminary data.</text>
</comment>
<feature type="transmembrane region" description="Helical" evidence="1">
    <location>
        <begin position="96"/>
        <end position="117"/>
    </location>
</feature>
<dbReference type="PATRIC" id="fig|1122247.3.peg.2174"/>
<dbReference type="EMBL" id="AMRA01000055">
    <property type="protein sequence ID" value="EKF23731.1"/>
    <property type="molecule type" value="Genomic_DNA"/>
</dbReference>
<dbReference type="Pfam" id="PF10101">
    <property type="entry name" value="DUF2339"/>
    <property type="match status" value="1"/>
</dbReference>
<feature type="transmembrane region" description="Helical" evidence="1">
    <location>
        <begin position="313"/>
        <end position="335"/>
    </location>
</feature>
<dbReference type="eggNOG" id="COG5373">
    <property type="taxonomic scope" value="Bacteria"/>
</dbReference>
<reference evidence="2 3" key="1">
    <citation type="journal article" date="2012" name="J. Bacteriol.">
        <title>Genome sequence of Mycobacterium hassiacum DSM 44199, a rare source of heat-stable mycobacterial proteins.</title>
        <authorList>
            <person name="Tiago I."/>
            <person name="Maranha A."/>
            <person name="Mendes V."/>
            <person name="Alarico S."/>
            <person name="Moynihan P.J."/>
            <person name="Clarke A.J."/>
            <person name="Macedo-Ribeiro S."/>
            <person name="Pereira P.J."/>
            <person name="Empadinhas N."/>
        </authorList>
    </citation>
    <scope>NUCLEOTIDE SEQUENCE [LARGE SCALE GENOMIC DNA]</scope>
    <source>
        <strain evidence="3">DSM 44199 / CIP 105218 / JCM 12690 / 3849</strain>
    </source>
</reference>
<evidence type="ECO:0008006" key="4">
    <source>
        <dbReference type="Google" id="ProtNLM"/>
    </source>
</evidence>
<accession>K5BG70</accession>
<evidence type="ECO:0000313" key="2">
    <source>
        <dbReference type="EMBL" id="EKF23731.1"/>
    </source>
</evidence>
<feature type="transmembrane region" description="Helical" evidence="1">
    <location>
        <begin position="67"/>
        <end position="90"/>
    </location>
</feature>
<proteinExistence type="predicted"/>
<keyword evidence="3" id="KW-1185">Reference proteome</keyword>
<feature type="transmembrane region" description="Helical" evidence="1">
    <location>
        <begin position="221"/>
        <end position="238"/>
    </location>
</feature>
<organism evidence="2 3">
    <name type="scientific">Mycolicibacterium hassiacum (strain DSM 44199 / CIP 105218 / JCM 12690 / 3849)</name>
    <name type="common">Mycobacterium hassiacum</name>
    <dbReference type="NCBI Taxonomy" id="1122247"/>
    <lineage>
        <taxon>Bacteria</taxon>
        <taxon>Bacillati</taxon>
        <taxon>Actinomycetota</taxon>
        <taxon>Actinomycetes</taxon>
        <taxon>Mycobacteriales</taxon>
        <taxon>Mycobacteriaceae</taxon>
        <taxon>Mycolicibacterium</taxon>
    </lineage>
</organism>
<protein>
    <recommendedName>
        <fullName evidence="4">DUF2339 domain-containing protein</fullName>
    </recommendedName>
</protein>
<evidence type="ECO:0000256" key="1">
    <source>
        <dbReference type="SAM" id="Phobius"/>
    </source>
</evidence>
<feature type="transmembrane region" description="Helical" evidence="1">
    <location>
        <begin position="149"/>
        <end position="165"/>
    </location>
</feature>
<keyword evidence="1" id="KW-0812">Transmembrane</keyword>
<dbReference type="STRING" id="1122247.GCA_000379865_00266"/>
<name>K5BG70_MYCHD</name>
<dbReference type="Proteomes" id="UP000006265">
    <property type="component" value="Unassembled WGS sequence"/>
</dbReference>
<feature type="transmembrane region" description="Helical" evidence="1">
    <location>
        <begin position="285"/>
        <end position="307"/>
    </location>
</feature>
<gene>
    <name evidence="2" type="ORF">C731_2258</name>
</gene>
<feature type="transmembrane region" description="Helical" evidence="1">
    <location>
        <begin position="372"/>
        <end position="393"/>
    </location>
</feature>
<feature type="transmembrane region" description="Helical" evidence="1">
    <location>
        <begin position="200"/>
        <end position="216"/>
    </location>
</feature>
<evidence type="ECO:0000313" key="3">
    <source>
        <dbReference type="Proteomes" id="UP000006265"/>
    </source>
</evidence>
<feature type="transmembrane region" description="Helical" evidence="1">
    <location>
        <begin position="258"/>
        <end position="278"/>
    </location>
</feature>
<feature type="transmembrane region" description="Helical" evidence="1">
    <location>
        <begin position="177"/>
        <end position="194"/>
    </location>
</feature>
<dbReference type="AlphaFoldDB" id="K5BG70"/>
<dbReference type="InterPro" id="IPR019286">
    <property type="entry name" value="DUF2339_TM"/>
</dbReference>